<keyword evidence="1" id="KW-0805">Transcription regulation</keyword>
<dbReference type="SUPFAM" id="SSF46785">
    <property type="entry name" value="Winged helix' DNA-binding domain"/>
    <property type="match status" value="1"/>
</dbReference>
<evidence type="ECO:0000313" key="5">
    <source>
        <dbReference type="EMBL" id="TDN46732.1"/>
    </source>
</evidence>
<dbReference type="EMBL" id="SNVV01000026">
    <property type="protein sequence ID" value="TDN46732.1"/>
    <property type="molecule type" value="Genomic_DNA"/>
</dbReference>
<dbReference type="AlphaFoldDB" id="A0A4V3BLI7"/>
<proteinExistence type="predicted"/>
<dbReference type="GO" id="GO:0003700">
    <property type="term" value="F:DNA-binding transcription factor activity"/>
    <property type="evidence" value="ECO:0007669"/>
    <property type="project" value="InterPro"/>
</dbReference>
<dbReference type="PROSITE" id="PS50949">
    <property type="entry name" value="HTH_GNTR"/>
    <property type="match status" value="1"/>
</dbReference>
<dbReference type="RefSeq" id="WP_133594697.1">
    <property type="nucleotide sequence ID" value="NZ_SNVV01000026.1"/>
</dbReference>
<keyword evidence="3" id="KW-0804">Transcription</keyword>
<dbReference type="Pfam" id="PF00392">
    <property type="entry name" value="GntR"/>
    <property type="match status" value="1"/>
</dbReference>
<reference evidence="5 6" key="1">
    <citation type="submission" date="2019-03" db="EMBL/GenBank/DDBJ databases">
        <title>Genomic Encyclopedia of Type Strains, Phase IV (KMG-IV): sequencing the most valuable type-strain genomes for metagenomic binning, comparative biology and taxonomic classification.</title>
        <authorList>
            <person name="Goeker M."/>
        </authorList>
    </citation>
    <scope>NUCLEOTIDE SEQUENCE [LARGE SCALE GENOMIC DNA]</scope>
    <source>
        <strain evidence="5 6">DSM 12121</strain>
    </source>
</reference>
<dbReference type="GO" id="GO:0003677">
    <property type="term" value="F:DNA binding"/>
    <property type="evidence" value="ECO:0007669"/>
    <property type="project" value="UniProtKB-KW"/>
</dbReference>
<name>A0A4V3BLI7_9RHOO</name>
<evidence type="ECO:0000259" key="4">
    <source>
        <dbReference type="PROSITE" id="PS50949"/>
    </source>
</evidence>
<comment type="caution">
    <text evidence="5">The sequence shown here is derived from an EMBL/GenBank/DDBJ whole genome shotgun (WGS) entry which is preliminary data.</text>
</comment>
<evidence type="ECO:0000256" key="3">
    <source>
        <dbReference type="ARBA" id="ARBA00023163"/>
    </source>
</evidence>
<sequence length="198" mass="21161">MNEALLRPHALYEAIAASLRERILAHELAPGCPLDEARLAQGYGVSRTPVREAMKVLAHEGLLQIEPRRGCCVAAFSAADVAALLDVLELLEGFALNEAALKEEGAAPLSHEALLQAAGNRYASELVMLLREKLLLAGGPAYQRKEAALFSTIATALGDALARHDGAQAQRIWQGYAGERRQSLVCPPARAGVALHRA</sequence>
<dbReference type="CDD" id="cd07377">
    <property type="entry name" value="WHTH_GntR"/>
    <property type="match status" value="1"/>
</dbReference>
<dbReference type="PANTHER" id="PTHR43537:SF5">
    <property type="entry name" value="UXU OPERON TRANSCRIPTIONAL REGULATOR"/>
    <property type="match status" value="1"/>
</dbReference>
<dbReference type="PRINTS" id="PR00035">
    <property type="entry name" value="HTHGNTR"/>
</dbReference>
<dbReference type="Gene3D" id="1.10.10.10">
    <property type="entry name" value="Winged helix-like DNA-binding domain superfamily/Winged helix DNA-binding domain"/>
    <property type="match status" value="1"/>
</dbReference>
<dbReference type="PANTHER" id="PTHR43537">
    <property type="entry name" value="TRANSCRIPTIONAL REGULATOR, GNTR FAMILY"/>
    <property type="match status" value="1"/>
</dbReference>
<evidence type="ECO:0000313" key="6">
    <source>
        <dbReference type="Proteomes" id="UP000295129"/>
    </source>
</evidence>
<evidence type="ECO:0000256" key="1">
    <source>
        <dbReference type="ARBA" id="ARBA00023015"/>
    </source>
</evidence>
<dbReference type="InterPro" id="IPR036390">
    <property type="entry name" value="WH_DNA-bd_sf"/>
</dbReference>
<evidence type="ECO:0000256" key="2">
    <source>
        <dbReference type="ARBA" id="ARBA00023125"/>
    </source>
</evidence>
<dbReference type="Proteomes" id="UP000295129">
    <property type="component" value="Unassembled WGS sequence"/>
</dbReference>
<accession>A0A4V3BLI7</accession>
<dbReference type="InterPro" id="IPR036388">
    <property type="entry name" value="WH-like_DNA-bd_sf"/>
</dbReference>
<feature type="domain" description="HTH gntR-type" evidence="4">
    <location>
        <begin position="9"/>
        <end position="76"/>
    </location>
</feature>
<gene>
    <name evidence="5" type="ORF">C7389_12639</name>
</gene>
<protein>
    <submittedName>
        <fullName evidence="5">Regulatory GntR family protein</fullName>
    </submittedName>
</protein>
<keyword evidence="6" id="KW-1185">Reference proteome</keyword>
<keyword evidence="2" id="KW-0238">DNA-binding</keyword>
<dbReference type="SMART" id="SM00345">
    <property type="entry name" value="HTH_GNTR"/>
    <property type="match status" value="1"/>
</dbReference>
<dbReference type="InterPro" id="IPR000524">
    <property type="entry name" value="Tscrpt_reg_HTH_GntR"/>
</dbReference>
<organism evidence="5 6">
    <name type="scientific">Azoarcus indigens</name>
    <dbReference type="NCBI Taxonomy" id="29545"/>
    <lineage>
        <taxon>Bacteria</taxon>
        <taxon>Pseudomonadati</taxon>
        <taxon>Pseudomonadota</taxon>
        <taxon>Betaproteobacteria</taxon>
        <taxon>Rhodocyclales</taxon>
        <taxon>Zoogloeaceae</taxon>
        <taxon>Azoarcus</taxon>
    </lineage>
</organism>
<dbReference type="OrthoDB" id="9799812at2"/>